<comment type="caution">
    <text evidence="2">The sequence shown here is derived from an EMBL/GenBank/DDBJ whole genome shotgun (WGS) entry which is preliminary data.</text>
</comment>
<evidence type="ECO:0000256" key="1">
    <source>
        <dbReference type="SAM" id="SignalP"/>
    </source>
</evidence>
<protein>
    <submittedName>
        <fullName evidence="2">Uncharacterized protein</fullName>
    </submittedName>
</protein>
<feature type="signal peptide" evidence="1">
    <location>
        <begin position="1"/>
        <end position="19"/>
    </location>
</feature>
<reference evidence="2" key="2">
    <citation type="submission" date="2023-06" db="EMBL/GenBank/DDBJ databases">
        <authorList>
            <consortium name="Lawrence Berkeley National Laboratory"/>
            <person name="Haridas S."/>
            <person name="Hensen N."/>
            <person name="Bonometti L."/>
            <person name="Westerberg I."/>
            <person name="Brannstrom I.O."/>
            <person name="Guillou S."/>
            <person name="Cros-Aarteil S."/>
            <person name="Calhoun S."/>
            <person name="Kuo A."/>
            <person name="Mondo S."/>
            <person name="Pangilinan J."/>
            <person name="Riley R."/>
            <person name="Labutti K."/>
            <person name="Andreopoulos B."/>
            <person name="Lipzen A."/>
            <person name="Chen C."/>
            <person name="Yanf M."/>
            <person name="Daum C."/>
            <person name="Ng V."/>
            <person name="Clum A."/>
            <person name="Steindorff A."/>
            <person name="Ohm R."/>
            <person name="Martin F."/>
            <person name="Silar P."/>
            <person name="Natvig D."/>
            <person name="Lalanne C."/>
            <person name="Gautier V."/>
            <person name="Ament-Velasquez S.L."/>
            <person name="Kruys A."/>
            <person name="Hutchinson M.I."/>
            <person name="Powell A.J."/>
            <person name="Barry K."/>
            <person name="Miller A.N."/>
            <person name="Grigoriev I.V."/>
            <person name="Debuchy R."/>
            <person name="Gladieux P."/>
            <person name="Thoren M.H."/>
            <person name="Johannesson H."/>
        </authorList>
    </citation>
    <scope>NUCLEOTIDE SEQUENCE</scope>
    <source>
        <strain evidence="2">CBS 168.71</strain>
    </source>
</reference>
<dbReference type="AlphaFoldDB" id="A0AAE0HC26"/>
<proteinExistence type="predicted"/>
<dbReference type="RefSeq" id="XP_062657356.1">
    <property type="nucleotide sequence ID" value="XM_062808100.1"/>
</dbReference>
<organism evidence="2 3">
    <name type="scientific">Chaetomium fimeti</name>
    <dbReference type="NCBI Taxonomy" id="1854472"/>
    <lineage>
        <taxon>Eukaryota</taxon>
        <taxon>Fungi</taxon>
        <taxon>Dikarya</taxon>
        <taxon>Ascomycota</taxon>
        <taxon>Pezizomycotina</taxon>
        <taxon>Sordariomycetes</taxon>
        <taxon>Sordariomycetidae</taxon>
        <taxon>Sordariales</taxon>
        <taxon>Chaetomiaceae</taxon>
        <taxon>Chaetomium</taxon>
    </lineage>
</organism>
<accession>A0AAE0HC26</accession>
<feature type="chain" id="PRO_5042174943" evidence="1">
    <location>
        <begin position="20"/>
        <end position="113"/>
    </location>
</feature>
<keyword evidence="1" id="KW-0732">Signal</keyword>
<dbReference type="EMBL" id="JAUEPN010000005">
    <property type="protein sequence ID" value="KAK3293842.1"/>
    <property type="molecule type" value="Genomic_DNA"/>
</dbReference>
<keyword evidence="3" id="KW-1185">Reference proteome</keyword>
<gene>
    <name evidence="2" type="ORF">B0H64DRAFT_475407</name>
</gene>
<dbReference type="GeneID" id="87845048"/>
<sequence>MKFAVSQSILLLLAPFALALPTGGESSTITPKGYTVPGSNCREFRGQIICARDEDAPADVEKRGYTVPGSNCKEYRGQIICARDEDAPADVEKRGYTVPGSNCKVFRGQVICS</sequence>
<evidence type="ECO:0000313" key="3">
    <source>
        <dbReference type="Proteomes" id="UP001278766"/>
    </source>
</evidence>
<name>A0AAE0HC26_9PEZI</name>
<dbReference type="Proteomes" id="UP001278766">
    <property type="component" value="Unassembled WGS sequence"/>
</dbReference>
<evidence type="ECO:0000313" key="2">
    <source>
        <dbReference type="EMBL" id="KAK3293842.1"/>
    </source>
</evidence>
<reference evidence="2" key="1">
    <citation type="journal article" date="2023" name="Mol. Phylogenet. Evol.">
        <title>Genome-scale phylogeny and comparative genomics of the fungal order Sordariales.</title>
        <authorList>
            <person name="Hensen N."/>
            <person name="Bonometti L."/>
            <person name="Westerberg I."/>
            <person name="Brannstrom I.O."/>
            <person name="Guillou S."/>
            <person name="Cros-Aarteil S."/>
            <person name="Calhoun S."/>
            <person name="Haridas S."/>
            <person name="Kuo A."/>
            <person name="Mondo S."/>
            <person name="Pangilinan J."/>
            <person name="Riley R."/>
            <person name="LaButti K."/>
            <person name="Andreopoulos B."/>
            <person name="Lipzen A."/>
            <person name="Chen C."/>
            <person name="Yan M."/>
            <person name="Daum C."/>
            <person name="Ng V."/>
            <person name="Clum A."/>
            <person name="Steindorff A."/>
            <person name="Ohm R.A."/>
            <person name="Martin F."/>
            <person name="Silar P."/>
            <person name="Natvig D.O."/>
            <person name="Lalanne C."/>
            <person name="Gautier V."/>
            <person name="Ament-Velasquez S.L."/>
            <person name="Kruys A."/>
            <person name="Hutchinson M.I."/>
            <person name="Powell A.J."/>
            <person name="Barry K."/>
            <person name="Miller A.N."/>
            <person name="Grigoriev I.V."/>
            <person name="Debuchy R."/>
            <person name="Gladieux P."/>
            <person name="Hiltunen Thoren M."/>
            <person name="Johannesson H."/>
        </authorList>
    </citation>
    <scope>NUCLEOTIDE SEQUENCE</scope>
    <source>
        <strain evidence="2">CBS 168.71</strain>
    </source>
</reference>